<dbReference type="KEGG" id="dfo:Dform_02206"/>
<dbReference type="InterPro" id="IPR051531">
    <property type="entry name" value="N-acetyltransferase"/>
</dbReference>
<proteinExistence type="predicted"/>
<dbReference type="EMBL" id="CP018258">
    <property type="protein sequence ID" value="APV45508.1"/>
    <property type="molecule type" value="Genomic_DNA"/>
</dbReference>
<dbReference type="AlphaFoldDB" id="A0A1P8FAP7"/>
<evidence type="ECO:0000313" key="2">
    <source>
        <dbReference type="EMBL" id="APV45508.1"/>
    </source>
</evidence>
<dbReference type="GO" id="GO:0016747">
    <property type="term" value="F:acyltransferase activity, transferring groups other than amino-acyl groups"/>
    <property type="evidence" value="ECO:0007669"/>
    <property type="project" value="InterPro"/>
</dbReference>
<dbReference type="Gene3D" id="3.40.630.30">
    <property type="match status" value="1"/>
</dbReference>
<dbReference type="InterPro" id="IPR000182">
    <property type="entry name" value="GNAT_dom"/>
</dbReference>
<accession>A0A1P8FAP7</accession>
<dbReference type="PANTHER" id="PTHR43792:SF13">
    <property type="entry name" value="ACETYLTRANSFERASE"/>
    <property type="match status" value="1"/>
</dbReference>
<name>A0A1P8FAP7_9CHLR</name>
<dbReference type="Pfam" id="PF13302">
    <property type="entry name" value="Acetyltransf_3"/>
    <property type="match status" value="1"/>
</dbReference>
<evidence type="ECO:0000259" key="1">
    <source>
        <dbReference type="PROSITE" id="PS51186"/>
    </source>
</evidence>
<dbReference type="OrthoDB" id="9802340at2"/>
<reference evidence="3" key="1">
    <citation type="submission" date="2016-11" db="EMBL/GenBank/DDBJ databases">
        <title>Dehalogenimonas formicexedens sp. nov., a chlorinated alkane respiring bacterium isolated from contaminated groundwater.</title>
        <authorList>
            <person name="Key T.A."/>
            <person name="Bowman K.S."/>
            <person name="Lee I."/>
            <person name="Chun J."/>
            <person name="Albuquerque L."/>
            <person name="da Costa M.S."/>
            <person name="Rainey F.A."/>
            <person name="Moe W.M."/>
        </authorList>
    </citation>
    <scope>NUCLEOTIDE SEQUENCE [LARGE SCALE GENOMIC DNA]</scope>
    <source>
        <strain evidence="3">NSZ-14</strain>
    </source>
</reference>
<keyword evidence="2" id="KW-0808">Transferase</keyword>
<evidence type="ECO:0000313" key="3">
    <source>
        <dbReference type="Proteomes" id="UP000185934"/>
    </source>
</evidence>
<organism evidence="2 3">
    <name type="scientific">Dehalogenimonas formicexedens</name>
    <dbReference type="NCBI Taxonomy" id="1839801"/>
    <lineage>
        <taxon>Bacteria</taxon>
        <taxon>Bacillati</taxon>
        <taxon>Chloroflexota</taxon>
        <taxon>Dehalococcoidia</taxon>
        <taxon>Dehalococcoidales</taxon>
        <taxon>Dehalococcoidaceae</taxon>
        <taxon>Dehalogenimonas</taxon>
    </lineage>
</organism>
<feature type="domain" description="N-acetyltransferase" evidence="1">
    <location>
        <begin position="37"/>
        <end position="174"/>
    </location>
</feature>
<protein>
    <submittedName>
        <fullName evidence="2">Acetyltransferase (GNAT) domain-containing protein</fullName>
    </submittedName>
</protein>
<dbReference type="InterPro" id="IPR016181">
    <property type="entry name" value="Acyl_CoA_acyltransferase"/>
</dbReference>
<dbReference type="Proteomes" id="UP000185934">
    <property type="component" value="Chromosome"/>
</dbReference>
<sequence length="180" mass="20039">MVEKIIAPRLELFDLTAGQLFKYLNDVAALEAELGFQVSRSIVDANLSRALGIKLEKLKSAPQEAHPWLTYWLVVLKEPLFGSGMIGFKGVPDATGRVEVGYGIDQAWRNQGYITESLEALRAWAFQHPDCHAITATAVVNPASEKVLEKTGFKIVSRDGGTSSWEFLKRDWQDDGRFQA</sequence>
<dbReference type="PANTHER" id="PTHR43792">
    <property type="entry name" value="GNAT FAMILY, PUTATIVE (AFU_ORTHOLOGUE AFUA_3G00765)-RELATED-RELATED"/>
    <property type="match status" value="1"/>
</dbReference>
<dbReference type="RefSeq" id="WP_076004996.1">
    <property type="nucleotide sequence ID" value="NZ_CP018258.1"/>
</dbReference>
<dbReference type="PROSITE" id="PS51186">
    <property type="entry name" value="GNAT"/>
    <property type="match status" value="1"/>
</dbReference>
<gene>
    <name evidence="2" type="ORF">Dform_02206</name>
</gene>
<dbReference type="STRING" id="1839801.Dform_02206"/>
<keyword evidence="3" id="KW-1185">Reference proteome</keyword>
<dbReference type="SUPFAM" id="SSF55729">
    <property type="entry name" value="Acyl-CoA N-acyltransferases (Nat)"/>
    <property type="match status" value="1"/>
</dbReference>